<feature type="compositionally biased region" description="Polar residues" evidence="1">
    <location>
        <begin position="253"/>
        <end position="264"/>
    </location>
</feature>
<feature type="region of interest" description="Disordered" evidence="1">
    <location>
        <begin position="2057"/>
        <end position="2079"/>
    </location>
</feature>
<feature type="region of interest" description="Disordered" evidence="1">
    <location>
        <begin position="184"/>
        <end position="264"/>
    </location>
</feature>
<dbReference type="InterPro" id="IPR008395">
    <property type="entry name" value="Agenet-like_dom"/>
</dbReference>
<feature type="region of interest" description="Disordered" evidence="1">
    <location>
        <begin position="1"/>
        <end position="21"/>
    </location>
</feature>
<keyword evidence="4" id="KW-1185">Reference proteome</keyword>
<evidence type="ECO:0000256" key="1">
    <source>
        <dbReference type="SAM" id="MobiDB-lite"/>
    </source>
</evidence>
<dbReference type="CDD" id="cd20403">
    <property type="entry name" value="Tudor_Agenet_FMRP-like_rpt2"/>
    <property type="match status" value="1"/>
</dbReference>
<feature type="compositionally biased region" description="Basic and acidic residues" evidence="1">
    <location>
        <begin position="951"/>
        <end position="963"/>
    </location>
</feature>
<feature type="compositionally biased region" description="Basic and acidic residues" evidence="1">
    <location>
        <begin position="2066"/>
        <end position="2077"/>
    </location>
</feature>
<protein>
    <recommendedName>
        <fullName evidence="2">Agenet domain-containing protein</fullName>
    </recommendedName>
</protein>
<feature type="region of interest" description="Disordered" evidence="1">
    <location>
        <begin position="1923"/>
        <end position="1943"/>
    </location>
</feature>
<feature type="compositionally biased region" description="Polar residues" evidence="1">
    <location>
        <begin position="875"/>
        <end position="886"/>
    </location>
</feature>
<feature type="region of interest" description="Disordered" evidence="1">
    <location>
        <begin position="822"/>
        <end position="843"/>
    </location>
</feature>
<dbReference type="InterPro" id="IPR055274">
    <property type="entry name" value="SWO1"/>
</dbReference>
<name>A0AAQ3NGH3_VIGMU</name>
<feature type="domain" description="Agenet" evidence="2">
    <location>
        <begin position="1766"/>
        <end position="1832"/>
    </location>
</feature>
<dbReference type="Pfam" id="PF05641">
    <property type="entry name" value="Agenet"/>
    <property type="match status" value="1"/>
</dbReference>
<feature type="region of interest" description="Disordered" evidence="1">
    <location>
        <begin position="1192"/>
        <end position="1217"/>
    </location>
</feature>
<dbReference type="Proteomes" id="UP001374535">
    <property type="component" value="Chromosome 5"/>
</dbReference>
<organism evidence="3 4">
    <name type="scientific">Vigna mungo</name>
    <name type="common">Black gram</name>
    <name type="synonym">Phaseolus mungo</name>
    <dbReference type="NCBI Taxonomy" id="3915"/>
    <lineage>
        <taxon>Eukaryota</taxon>
        <taxon>Viridiplantae</taxon>
        <taxon>Streptophyta</taxon>
        <taxon>Embryophyta</taxon>
        <taxon>Tracheophyta</taxon>
        <taxon>Spermatophyta</taxon>
        <taxon>Magnoliopsida</taxon>
        <taxon>eudicotyledons</taxon>
        <taxon>Gunneridae</taxon>
        <taxon>Pentapetalae</taxon>
        <taxon>rosids</taxon>
        <taxon>fabids</taxon>
        <taxon>Fabales</taxon>
        <taxon>Fabaceae</taxon>
        <taxon>Papilionoideae</taxon>
        <taxon>50 kb inversion clade</taxon>
        <taxon>NPAAA clade</taxon>
        <taxon>indigoferoid/millettioid clade</taxon>
        <taxon>Phaseoleae</taxon>
        <taxon>Vigna</taxon>
    </lineage>
</organism>
<accession>A0AAQ3NGH3</accession>
<feature type="region of interest" description="Disordered" evidence="1">
    <location>
        <begin position="724"/>
        <end position="770"/>
    </location>
</feature>
<feature type="compositionally biased region" description="Basic and acidic residues" evidence="1">
    <location>
        <begin position="1932"/>
        <end position="1942"/>
    </location>
</feature>
<gene>
    <name evidence="3" type="ORF">V8G54_014339</name>
</gene>
<evidence type="ECO:0000259" key="2">
    <source>
        <dbReference type="SMART" id="SM00743"/>
    </source>
</evidence>
<feature type="compositionally biased region" description="Basic and acidic residues" evidence="1">
    <location>
        <begin position="727"/>
        <end position="737"/>
    </location>
</feature>
<feature type="compositionally biased region" description="Polar residues" evidence="1">
    <location>
        <begin position="900"/>
        <end position="917"/>
    </location>
</feature>
<feature type="compositionally biased region" description="Basic and acidic residues" evidence="1">
    <location>
        <begin position="1054"/>
        <end position="1081"/>
    </location>
</feature>
<sequence length="2268" mass="243705">MTVRLGNRDSPMDYDDNDFQNQNLHLAGEGSAKFPPGLRPYALPKFDFDESLQANLRFDSLVETEVFLGIESNEDNQWIDAFSRGGSGIEFSSTAAESCPISRHGNVWSEATSSESVEMLLKSVGQEDYIPRQIVIQESDACDELACLAKQMDTNSKFEDTNEFTHSISDVHPSSGTHASFSELKEDVGMDKPQDGFSQGREGELSFDGTSSNPELSDISRSYDLPLSEGSLSPYINDKNKNSSQREVEIVNDDSSPIKTQGDSSAVHTNFAESSMNNMHDEKQGPIQEHTNNQDLESSVMDETVLVDTQTQERDAVGTDVHHLDKSLHSIPAVVTLEGGDVVDGLQSGLVSLENSSRMESVAVSDLQKAEKSNEGGDQSQNIASEDVMLLKDVVMADQSVPNTHDLPEISIKDDSISVGQVVEVSNSNCENLPNMQQNMDVAKVIYGGSSVTKEVELLNTNVNTVILSSKVEASMVTAEENNISNTSEGNDDNSVGFTNSSVTDLSTKSSILGESTQLCANNDSQRQNEYGKSEQVVSVNDQDQLLNTANHVDTNILSSKLETSVFTEEENNISIISEGISDNRVGGFSSSSVLTVSTKSSILGDSTQMSVNYQSDRQNDSDESKRVPTDSSQMDCDVDQSHLVDKGVVSSCLSESSLETGLMTSSISTHSTPVNKSVSQVVLQNSSLTLHEADIPPFSEVVSSHEGTSHNDFQGITPVGYSSAKGNEESAGKEAEEAGPATIIGSSERETAPCPVVTEDEKTQSSDISSQLLSENLGTISDVKIGEPQGTKNDKVIQECAKEISIPQVICASLDNKSEGVELSSIKDDKETVQEKPDKPSSEKLGNLLSIFVIFKCFHTHYNVNFVDDIAPKNQDSTSSASVPNSCIDLRETGGGNFPANNSCDPSSTLGSPSQTENDKKQIKASAKQNTQVSEMINGSSKDTLSTAQDLKENKTKDERCSTPEVNSVTDLSKKDVADVNAEGADKMQSIPVTETVKKSSAVEGFPTSGIGPSKTKAVRKSSHGNQQISDVVHSASKATPERKTRRVSNKSAGKESSRRGSHAKDNTVARQSDRGDKPTKVTLSPSPGFQMMQSNEVQQYGHIEPNSTKSFALVNTSTSSLPDLNTSASPILFHQPFTDVQQVQLRAQIFVYGALIQGTVPDEAYMISAFGGSDGGRSLWENAWRACMERQHGKKSHPANPETPVQPRSVARSSDLLPKQSAIQGKSISSPLGRTNSKATPPIVNPLIPLSSPLWSLSTLGVGGDSLQSSALARGSVVDYPQAITSLHPYQTTPVRNFLGPNTPWISQTPLRGTWIASPTPVPDNSTHISASPVSDTIKLGPIKVSQPPSSSIKNVTSGLPTYGAGFQSIFAGSASLIDANNMAVSPAQHSSDPKPKKRKKVVVSEDFGQRDLQSLAPAVGSHTSTSVAVVAPGGNVPITTVEKSVVSVSPLVDQSKNDQNVEKRIMSDESLMKVKEAKDHAEEAAALAAAAVNHSIELWNQLDKHKNSGLMPDIEAKLASAAVAAAAAAAIAKAAAAAANVASNAALQAKLMADEALLSSGYDNSSQSNQISLSDGTNNLGKATSASILNGANGTSSPGSIIIAAKEAVKRRVDAASAATKRAENMDAIVKAAELAAEAVSQAGKIVSMGDPLTLSQLVEAGPEGCLKSARDSSQQFGNFKDSMANIDNVIDIPETSYAQNRDILSGSRISSSIKVNEKKSRGSKGRKVISDLIKPVDKVHVSTPETEAPFNVSDGFEVLDRSSIKEGLLIEVFKDDEGFKAAWFPANILSLKDGKAYVCYNSLVAAEGAGPLKEWVSLECDGDKPPRIRTARPVTALQYEGTRKRRRAAMGDYAWSVGDRVDAWLQESWWEGVVTEKNKKDETSYTVHFPAFGETLVVRAWHLRPSLVWKDGKWIESSKVGANNSSTHEGDTPQEKRPKLGTHAVEVKGKDKMPKGVDVVESAKPDEITLLNLTENDKVFNIGKNSKNQNKLDAHRTMRSGLQKESKVIFGVPKPGKKRKFMEVSKHYVAHESSKANDISDSVKLANFLMPPSSGSRGWKNGSKDKHGADSKAKTSKSGKSLCFWVVIPAKDISLSNAFSHAIELTGTTERIKDYSSHLKNASQSESKVERAPHSTTDGTTQVPILYSSLVDVLPPKRASSSRASKGKLAPARDKMGKGDTDKALNDNPIKSASDVIEPRRSNRRIQPTSRLLEGLQSSLIISKIPSVSHNRNTKGEYHHLFDSCEVNMYVWWDCFSDLVATAG</sequence>
<feature type="compositionally biased region" description="Basic and acidic residues" evidence="1">
    <location>
        <begin position="1"/>
        <end position="11"/>
    </location>
</feature>
<feature type="domain" description="Agenet" evidence="2">
    <location>
        <begin position="1857"/>
        <end position="1915"/>
    </location>
</feature>
<feature type="region of interest" description="Disordered" evidence="1">
    <location>
        <begin position="2120"/>
        <end position="2144"/>
    </location>
</feature>
<feature type="region of interest" description="Disordered" evidence="1">
    <location>
        <begin position="2161"/>
        <end position="2193"/>
    </location>
</feature>
<feature type="compositionally biased region" description="Polar residues" evidence="1">
    <location>
        <begin position="928"/>
        <end position="950"/>
    </location>
</feature>
<feature type="compositionally biased region" description="Basic and acidic residues" evidence="1">
    <location>
        <begin position="238"/>
        <end position="249"/>
    </location>
</feature>
<feature type="compositionally biased region" description="Basic and acidic residues" evidence="1">
    <location>
        <begin position="2175"/>
        <end position="2189"/>
    </location>
</feature>
<proteinExistence type="predicted"/>
<feature type="compositionally biased region" description="Basic and acidic residues" evidence="1">
    <location>
        <begin position="618"/>
        <end position="629"/>
    </location>
</feature>
<evidence type="ECO:0000313" key="4">
    <source>
        <dbReference type="Proteomes" id="UP001374535"/>
    </source>
</evidence>
<dbReference type="SMART" id="SM00743">
    <property type="entry name" value="Agenet"/>
    <property type="match status" value="2"/>
</dbReference>
<reference evidence="3 4" key="1">
    <citation type="journal article" date="2023" name="Life. Sci Alliance">
        <title>Evolutionary insights into 3D genome organization and epigenetic landscape of Vigna mungo.</title>
        <authorList>
            <person name="Junaid A."/>
            <person name="Singh B."/>
            <person name="Bhatia S."/>
        </authorList>
    </citation>
    <scope>NUCLEOTIDE SEQUENCE [LARGE SCALE GENOMIC DNA]</scope>
    <source>
        <strain evidence="3">Urdbean</strain>
    </source>
</reference>
<evidence type="ECO:0000313" key="3">
    <source>
        <dbReference type="EMBL" id="WVZ09809.1"/>
    </source>
</evidence>
<feature type="region of interest" description="Disordered" evidence="1">
    <location>
        <begin position="614"/>
        <end position="636"/>
    </location>
</feature>
<dbReference type="PANTHER" id="PTHR48429">
    <property type="entry name" value="AGENET DOMAIN-CONTAINING PROTEIN"/>
    <property type="match status" value="1"/>
</dbReference>
<dbReference type="PANTHER" id="PTHR48429:SF1">
    <property type="entry name" value="AGENET DOMAIN-CONTAINING PROTEIN"/>
    <property type="match status" value="1"/>
</dbReference>
<dbReference type="InterPro" id="IPR014002">
    <property type="entry name" value="Agenet_dom_plant"/>
</dbReference>
<feature type="compositionally biased region" description="Basic and acidic residues" evidence="1">
    <location>
        <begin position="184"/>
        <end position="194"/>
    </location>
</feature>
<feature type="region of interest" description="Disordered" evidence="1">
    <location>
        <begin position="992"/>
        <end position="1091"/>
    </location>
</feature>
<dbReference type="EMBL" id="CP144696">
    <property type="protein sequence ID" value="WVZ09809.1"/>
    <property type="molecule type" value="Genomic_DNA"/>
</dbReference>
<feature type="region of interest" description="Disordered" evidence="1">
    <location>
        <begin position="875"/>
        <end position="975"/>
    </location>
</feature>